<keyword evidence="5" id="KW-1185">Reference proteome</keyword>
<feature type="non-terminal residue" evidence="4">
    <location>
        <position position="428"/>
    </location>
</feature>
<evidence type="ECO:0000256" key="1">
    <source>
        <dbReference type="ARBA" id="ARBA00004613"/>
    </source>
</evidence>
<dbReference type="SUPFAM" id="SSF48113">
    <property type="entry name" value="Heme-dependent peroxidases"/>
    <property type="match status" value="1"/>
</dbReference>
<dbReference type="Pfam" id="PF03098">
    <property type="entry name" value="An_peroxidase"/>
    <property type="match status" value="1"/>
</dbReference>
<keyword evidence="2" id="KW-0964">Secreted</keyword>
<dbReference type="InterPro" id="IPR037120">
    <property type="entry name" value="Haem_peroxidase_sf_animal"/>
</dbReference>
<evidence type="ECO:0000313" key="4">
    <source>
        <dbReference type="EMBL" id="MBA0088568.1"/>
    </source>
</evidence>
<organism evidence="4 5">
    <name type="scientific">Candidatus Acidiferrum panamense</name>
    <dbReference type="NCBI Taxonomy" id="2741543"/>
    <lineage>
        <taxon>Bacteria</taxon>
        <taxon>Pseudomonadati</taxon>
        <taxon>Acidobacteriota</taxon>
        <taxon>Terriglobia</taxon>
        <taxon>Candidatus Acidiferrales</taxon>
        <taxon>Candidatus Acidiferrum</taxon>
    </lineage>
</organism>
<comment type="caution">
    <text evidence="4">The sequence shown here is derived from an EMBL/GenBank/DDBJ whole genome shotgun (WGS) entry which is preliminary data.</text>
</comment>
<sequence length="428" mass="46910">MNQPAASVRNHCLSPARVRAAIDAPIAAATYGRMFRELPSFEADEQFLHAMGRAGGLCDCGATDDSPASLGESAAGWPIFGQFVAHDITADRSVLRSHTNTADLRNARSPQLNLECLYGDGPIGHPFLYQRNDPAKFLLGLDGADLQRNAEGIAVIGDPRNDSHMLMSQLHLAMLKAHNAFVDEARLAGAANDRVFEEAARQLRWHYQWIVLNEFLPALVGQTLANQVLREGPQWFRPGPAGFIPLEFADAAYRYGHAQIRHRYQLNRQTDPVPLFPDLLGFRPVPREHLVDWTLFFDAPGATSAQRSKKIDGRLVRALIQLPVAVTGECEIEDYHSLAVRDLQRGQGVGLPSGEAVARHIGIVPLTEEQVGLASTGWHGETPLWYYVLREADACTGGHRLGPVGGRIVTEVLVGLIDADATSYRQGN</sequence>
<dbReference type="Gene3D" id="1.10.640.10">
    <property type="entry name" value="Haem peroxidase domain superfamily, animal type"/>
    <property type="match status" value="1"/>
</dbReference>
<dbReference type="GO" id="GO:0004601">
    <property type="term" value="F:peroxidase activity"/>
    <property type="evidence" value="ECO:0007669"/>
    <property type="project" value="UniProtKB-KW"/>
</dbReference>
<keyword evidence="3" id="KW-0325">Glycoprotein</keyword>
<proteinExistence type="predicted"/>
<dbReference type="GO" id="GO:0006979">
    <property type="term" value="P:response to oxidative stress"/>
    <property type="evidence" value="ECO:0007669"/>
    <property type="project" value="InterPro"/>
</dbReference>
<gene>
    <name evidence="4" type="ORF">HRJ53_26575</name>
</gene>
<evidence type="ECO:0000256" key="2">
    <source>
        <dbReference type="ARBA" id="ARBA00022525"/>
    </source>
</evidence>
<keyword evidence="4" id="KW-0560">Oxidoreductase</keyword>
<dbReference type="InterPro" id="IPR019791">
    <property type="entry name" value="Haem_peroxidase_animal"/>
</dbReference>
<accession>A0A7V8NW78</accession>
<reference evidence="4" key="1">
    <citation type="submission" date="2020-06" db="EMBL/GenBank/DDBJ databases">
        <title>Legume-microbial interactions unlock mineral nutrients during tropical forest succession.</title>
        <authorList>
            <person name="Epihov D.Z."/>
        </authorList>
    </citation>
    <scope>NUCLEOTIDE SEQUENCE [LARGE SCALE GENOMIC DNA]</scope>
    <source>
        <strain evidence="4">Pan2503</strain>
    </source>
</reference>
<evidence type="ECO:0000256" key="3">
    <source>
        <dbReference type="ARBA" id="ARBA00023180"/>
    </source>
</evidence>
<comment type="subcellular location">
    <subcellularLocation>
        <location evidence="1">Secreted</location>
    </subcellularLocation>
</comment>
<dbReference type="GO" id="GO:0005576">
    <property type="term" value="C:extracellular region"/>
    <property type="evidence" value="ECO:0007669"/>
    <property type="project" value="UniProtKB-SubCell"/>
</dbReference>
<keyword evidence="4" id="KW-0575">Peroxidase</keyword>
<dbReference type="GO" id="GO:0020037">
    <property type="term" value="F:heme binding"/>
    <property type="evidence" value="ECO:0007669"/>
    <property type="project" value="InterPro"/>
</dbReference>
<dbReference type="Proteomes" id="UP000567293">
    <property type="component" value="Unassembled WGS sequence"/>
</dbReference>
<dbReference type="InterPro" id="IPR010255">
    <property type="entry name" value="Haem_peroxidase_sf"/>
</dbReference>
<name>A0A7V8NW78_9BACT</name>
<dbReference type="PROSITE" id="PS50292">
    <property type="entry name" value="PEROXIDASE_3"/>
    <property type="match status" value="1"/>
</dbReference>
<protein>
    <submittedName>
        <fullName evidence="4">Peroxidase</fullName>
    </submittedName>
</protein>
<evidence type="ECO:0000313" key="5">
    <source>
        <dbReference type="Proteomes" id="UP000567293"/>
    </source>
</evidence>
<dbReference type="AlphaFoldDB" id="A0A7V8NW78"/>
<dbReference type="PANTHER" id="PTHR11475">
    <property type="entry name" value="OXIDASE/PEROXIDASE"/>
    <property type="match status" value="1"/>
</dbReference>
<dbReference type="PANTHER" id="PTHR11475:SF4">
    <property type="entry name" value="CHORION PEROXIDASE"/>
    <property type="match status" value="1"/>
</dbReference>
<dbReference type="EMBL" id="JACDQQ010002567">
    <property type="protein sequence ID" value="MBA0088568.1"/>
    <property type="molecule type" value="Genomic_DNA"/>
</dbReference>